<keyword evidence="1" id="KW-0472">Membrane</keyword>
<evidence type="ECO:0000256" key="1">
    <source>
        <dbReference type="SAM" id="Phobius"/>
    </source>
</evidence>
<organism evidence="2 3">
    <name type="scientific">Camellia sinensis</name>
    <name type="common">Tea plant</name>
    <name type="synonym">Thea sinensis</name>
    <dbReference type="NCBI Taxonomy" id="4442"/>
    <lineage>
        <taxon>Eukaryota</taxon>
        <taxon>Viridiplantae</taxon>
        <taxon>Streptophyta</taxon>
        <taxon>Embryophyta</taxon>
        <taxon>Tracheophyta</taxon>
        <taxon>Spermatophyta</taxon>
        <taxon>Magnoliopsida</taxon>
        <taxon>eudicotyledons</taxon>
        <taxon>Gunneridae</taxon>
        <taxon>Pentapetalae</taxon>
        <taxon>asterids</taxon>
        <taxon>Ericales</taxon>
        <taxon>Theaceae</taxon>
        <taxon>Camellia</taxon>
    </lineage>
</organism>
<keyword evidence="3" id="KW-1185">Reference proteome</keyword>
<sequence length="81" mass="9505">MTFAISITSLSDILFVYLVFLVFFHGQTWGWEASRRWGQTEFDEIINFHSRARCVMILSEGESLRFSLESSVKKRVKNLKL</sequence>
<evidence type="ECO:0000313" key="2">
    <source>
        <dbReference type="EMBL" id="KAF5930790.1"/>
    </source>
</evidence>
<protein>
    <submittedName>
        <fullName evidence="2">Uncharacterized protein</fullName>
    </submittedName>
</protein>
<evidence type="ECO:0000313" key="3">
    <source>
        <dbReference type="Proteomes" id="UP000593564"/>
    </source>
</evidence>
<dbReference type="EMBL" id="JACBKZ010000015">
    <property type="protein sequence ID" value="KAF5930790.1"/>
    <property type="molecule type" value="Genomic_DNA"/>
</dbReference>
<gene>
    <name evidence="2" type="ORF">HYC85_031663</name>
</gene>
<accession>A0A7J7FR46</accession>
<keyword evidence="1" id="KW-1133">Transmembrane helix</keyword>
<dbReference type="Proteomes" id="UP000593564">
    <property type="component" value="Unassembled WGS sequence"/>
</dbReference>
<dbReference type="AlphaFoldDB" id="A0A7J7FR46"/>
<reference evidence="2 3" key="2">
    <citation type="submission" date="2020-07" db="EMBL/GenBank/DDBJ databases">
        <title>Genome assembly of wild tea tree DASZ reveals pedigree and selection history of tea varieties.</title>
        <authorList>
            <person name="Zhang W."/>
        </authorList>
    </citation>
    <scope>NUCLEOTIDE SEQUENCE [LARGE SCALE GENOMIC DNA]</scope>
    <source>
        <strain evidence="3">cv. G240</strain>
        <tissue evidence="2">Leaf</tissue>
    </source>
</reference>
<feature type="transmembrane region" description="Helical" evidence="1">
    <location>
        <begin position="6"/>
        <end position="26"/>
    </location>
</feature>
<comment type="caution">
    <text evidence="2">The sequence shown here is derived from an EMBL/GenBank/DDBJ whole genome shotgun (WGS) entry which is preliminary data.</text>
</comment>
<proteinExistence type="predicted"/>
<name>A0A7J7FR46_CAMSI</name>
<reference evidence="3" key="1">
    <citation type="journal article" date="2020" name="Nat. Commun.">
        <title>Genome assembly of wild tea tree DASZ reveals pedigree and selection history of tea varieties.</title>
        <authorList>
            <person name="Zhang W."/>
            <person name="Zhang Y."/>
            <person name="Qiu H."/>
            <person name="Guo Y."/>
            <person name="Wan H."/>
            <person name="Zhang X."/>
            <person name="Scossa F."/>
            <person name="Alseekh S."/>
            <person name="Zhang Q."/>
            <person name="Wang P."/>
            <person name="Xu L."/>
            <person name="Schmidt M.H."/>
            <person name="Jia X."/>
            <person name="Li D."/>
            <person name="Zhu A."/>
            <person name="Guo F."/>
            <person name="Chen W."/>
            <person name="Ni D."/>
            <person name="Usadel B."/>
            <person name="Fernie A.R."/>
            <person name="Wen W."/>
        </authorList>
    </citation>
    <scope>NUCLEOTIDE SEQUENCE [LARGE SCALE GENOMIC DNA]</scope>
    <source>
        <strain evidence="3">cv. G240</strain>
    </source>
</reference>
<keyword evidence="1" id="KW-0812">Transmembrane</keyword>